<organism evidence="3 4">
    <name type="scientific">Hesseltinella vesiculosa</name>
    <dbReference type="NCBI Taxonomy" id="101127"/>
    <lineage>
        <taxon>Eukaryota</taxon>
        <taxon>Fungi</taxon>
        <taxon>Fungi incertae sedis</taxon>
        <taxon>Mucoromycota</taxon>
        <taxon>Mucoromycotina</taxon>
        <taxon>Mucoromycetes</taxon>
        <taxon>Mucorales</taxon>
        <taxon>Cunninghamellaceae</taxon>
        <taxon>Hesseltinella</taxon>
    </lineage>
</organism>
<dbReference type="SUPFAM" id="SSF51338">
    <property type="entry name" value="Composite domain of metallo-dependent hydrolases"/>
    <property type="match status" value="2"/>
</dbReference>
<evidence type="ECO:0000256" key="1">
    <source>
        <dbReference type="ARBA" id="ARBA00022801"/>
    </source>
</evidence>
<dbReference type="STRING" id="101127.A0A1X2GT03"/>
<evidence type="ECO:0000313" key="3">
    <source>
        <dbReference type="EMBL" id="ORX60590.1"/>
    </source>
</evidence>
<dbReference type="PANTHER" id="PTHR11113:SF14">
    <property type="entry name" value="N-ACETYLGLUCOSAMINE-6-PHOSPHATE DEACETYLASE"/>
    <property type="match status" value="1"/>
</dbReference>
<reference evidence="3 4" key="1">
    <citation type="submission" date="2016-07" db="EMBL/GenBank/DDBJ databases">
        <title>Pervasive Adenine N6-methylation of Active Genes in Fungi.</title>
        <authorList>
            <consortium name="DOE Joint Genome Institute"/>
            <person name="Mondo S.J."/>
            <person name="Dannebaum R.O."/>
            <person name="Kuo R.C."/>
            <person name="Labutti K."/>
            <person name="Haridas S."/>
            <person name="Kuo A."/>
            <person name="Salamov A."/>
            <person name="Ahrendt S.R."/>
            <person name="Lipzen A."/>
            <person name="Sullivan W."/>
            <person name="Andreopoulos W.B."/>
            <person name="Clum A."/>
            <person name="Lindquist E."/>
            <person name="Daum C."/>
            <person name="Ramamoorthy G.K."/>
            <person name="Gryganskyi A."/>
            <person name="Culley D."/>
            <person name="Magnuson J.K."/>
            <person name="James T.Y."/>
            <person name="O'Malley M.A."/>
            <person name="Stajich J.E."/>
            <person name="Spatafora J.W."/>
            <person name="Visel A."/>
            <person name="Grigoriev I.V."/>
        </authorList>
    </citation>
    <scope>NUCLEOTIDE SEQUENCE [LARGE SCALE GENOMIC DNA]</scope>
    <source>
        <strain evidence="3 4">NRRL 3301</strain>
    </source>
</reference>
<sequence>MKDSLPLLSTDRPRKRQRPWKTLVGGTALFAVCCFFLSRQLPTVNIRTSSLVVETNKVTIQQDDRVVMPGISAASMDYGLHHCRRIHDQAHAHTNTTRRRHRNPRAGKSQATLITNAQLWVGDQFIQGDLLVENGLIQKVGTNLAAKDAKVVDAQGRIVTPGIVDMHSHMGVYSLPALQGNSDGNEMVQPTTPFVRVHDAIDPTDPGIKIITSGGITTSLILPGSGNLMGGEAAVVKHRPVPTLSVYDMLVSAGLEKEDQEVAHRYMKMACGENPKNFYGPMVKMPMTRLGEGYLFREQFAEASSLLRSQDDWCDAAEHLKQEGGRLATPFPEKLALESLVALLRGQVKLNVHCYLPQDLEAMVDHSLEFGFEIAAFHHALSAWQVPEIIKRAKSNITIATFGDMWGYKREAWFTNVQAPNILTEAGIPVAFKSDHPVMNARDLVHEAQKAYHYGFDEHLALSALTSVPANALGLGHRIGSLKEGYDADLVIWERHPLRLGARPKQVMIDGDWMDFTKPWSKGSDDLVDKEYLMTERDAVPPVGDVTLPPRPNLTMRLEDHGTGNPVKMQDACGKDSHSFVLRNIGRLVMGPDQTYQGSQQDQLYLIVQNGTVVCAGHDCDRKQFEWPAGGPVFDVQGGVILPGLVSSGVPMGMMEIQAEPTTQDGLTNHDVNDAQLYKTIAKGVDGIKMHGLHMVKAFQGGVTSTISQPLMGAEPLAGVSVAVRTGVKNTVLDSEDAIIKEEAALQFTINHGLPGPTISQQIASIRRLLLESVGKDEDKNVFARATRGELPVVIQVDNKDEIAAVIRLKQTLIKEGHDKAQLIVLGGAEAYLVAGHLAHWKIPVLLMPARCHPILWPQRQCLPGHPFTKETGLDVLLRYKVTVGLASTDVDNGDARNLIWEAGWNLAHNDQFSFEEAVGLVTWNIGSMFGLKDVGRLSVGGPADFVMYDGNPFEFGTRAMMVNGGAHEGPLCAKDMAIF</sequence>
<keyword evidence="4" id="KW-1185">Reference proteome</keyword>
<proteinExistence type="predicted"/>
<keyword evidence="1 3" id="KW-0378">Hydrolase</keyword>
<protein>
    <submittedName>
        <fullName evidence="3">Composite domain of metallo-dependent hydrolase</fullName>
    </submittedName>
</protein>
<feature type="domain" description="Amidohydrolase-related" evidence="2">
    <location>
        <begin position="419"/>
        <end position="513"/>
    </location>
</feature>
<dbReference type="Gene3D" id="3.20.20.140">
    <property type="entry name" value="Metal-dependent hydrolases"/>
    <property type="match status" value="2"/>
</dbReference>
<dbReference type="AlphaFoldDB" id="A0A1X2GT03"/>
<dbReference type="InterPro" id="IPR011059">
    <property type="entry name" value="Metal-dep_hydrolase_composite"/>
</dbReference>
<dbReference type="GO" id="GO:0006046">
    <property type="term" value="P:N-acetylglucosamine catabolic process"/>
    <property type="evidence" value="ECO:0007669"/>
    <property type="project" value="TreeGrafter"/>
</dbReference>
<dbReference type="InterPro" id="IPR006680">
    <property type="entry name" value="Amidohydro-rel"/>
</dbReference>
<accession>A0A1X2GT03</accession>
<dbReference type="EMBL" id="MCGT01000004">
    <property type="protein sequence ID" value="ORX60590.1"/>
    <property type="molecule type" value="Genomic_DNA"/>
</dbReference>
<evidence type="ECO:0000313" key="4">
    <source>
        <dbReference type="Proteomes" id="UP000242146"/>
    </source>
</evidence>
<dbReference type="PANTHER" id="PTHR11113">
    <property type="entry name" value="N-ACETYLGLUCOSAMINE-6-PHOSPHATE DEACETYLASE"/>
    <property type="match status" value="1"/>
</dbReference>
<dbReference type="OrthoDB" id="10258955at2759"/>
<dbReference type="InterPro" id="IPR032466">
    <property type="entry name" value="Metal_Hydrolase"/>
</dbReference>
<dbReference type="Proteomes" id="UP000242146">
    <property type="component" value="Unassembled WGS sequence"/>
</dbReference>
<comment type="caution">
    <text evidence="3">The sequence shown here is derived from an EMBL/GenBank/DDBJ whole genome shotgun (WGS) entry which is preliminary data.</text>
</comment>
<dbReference type="Pfam" id="PF01979">
    <property type="entry name" value="Amidohydro_1"/>
    <property type="match status" value="1"/>
</dbReference>
<evidence type="ECO:0000259" key="2">
    <source>
        <dbReference type="Pfam" id="PF01979"/>
    </source>
</evidence>
<dbReference type="SUPFAM" id="SSF51556">
    <property type="entry name" value="Metallo-dependent hydrolases"/>
    <property type="match status" value="1"/>
</dbReference>
<dbReference type="GO" id="GO:0008448">
    <property type="term" value="F:N-acetylglucosamine-6-phosphate deacetylase activity"/>
    <property type="evidence" value="ECO:0007669"/>
    <property type="project" value="TreeGrafter"/>
</dbReference>
<name>A0A1X2GT03_9FUNG</name>
<gene>
    <name evidence="3" type="ORF">DM01DRAFT_1332722</name>
</gene>